<dbReference type="AlphaFoldDB" id="A0A2A5WC26"/>
<feature type="transmembrane region" description="Helical" evidence="2">
    <location>
        <begin position="6"/>
        <end position="27"/>
    </location>
</feature>
<protein>
    <recommendedName>
        <fullName evidence="5">DUF4760 domain-containing protein</fullName>
    </recommendedName>
</protein>
<dbReference type="EMBL" id="NTJZ01000005">
    <property type="protein sequence ID" value="PDH33972.1"/>
    <property type="molecule type" value="Genomic_DNA"/>
</dbReference>
<evidence type="ECO:0000313" key="4">
    <source>
        <dbReference type="Proteomes" id="UP000219329"/>
    </source>
</evidence>
<keyword evidence="2" id="KW-1133">Transmembrane helix</keyword>
<evidence type="ECO:0008006" key="5">
    <source>
        <dbReference type="Google" id="ProtNLM"/>
    </source>
</evidence>
<evidence type="ECO:0000256" key="1">
    <source>
        <dbReference type="SAM" id="MobiDB-lite"/>
    </source>
</evidence>
<feature type="region of interest" description="Disordered" evidence="1">
    <location>
        <begin position="161"/>
        <end position="192"/>
    </location>
</feature>
<evidence type="ECO:0000313" key="3">
    <source>
        <dbReference type="EMBL" id="PDH33972.1"/>
    </source>
</evidence>
<accession>A0A2A5WC26</accession>
<dbReference type="Proteomes" id="UP000219329">
    <property type="component" value="Unassembled WGS sequence"/>
</dbReference>
<feature type="compositionally biased region" description="Basic residues" evidence="1">
    <location>
        <begin position="172"/>
        <end position="182"/>
    </location>
</feature>
<evidence type="ECO:0000256" key="2">
    <source>
        <dbReference type="SAM" id="Phobius"/>
    </source>
</evidence>
<gene>
    <name evidence="3" type="ORF">CNF02_06340</name>
</gene>
<reference evidence="3 4" key="1">
    <citation type="submission" date="2017-08" db="EMBL/GenBank/DDBJ databases">
        <title>Fine stratification of microbial communities through a metagenomic profile of the photic zone.</title>
        <authorList>
            <person name="Haro-Moreno J.M."/>
            <person name="Lopez-Perez M."/>
            <person name="De La Torre J."/>
            <person name="Picazo A."/>
            <person name="Camacho A."/>
            <person name="Rodriguez-Valera F."/>
        </authorList>
    </citation>
    <scope>NUCLEOTIDE SEQUENCE [LARGE SCALE GENOMIC DNA]</scope>
    <source>
        <strain evidence="3">MED-G28</strain>
    </source>
</reference>
<keyword evidence="2" id="KW-0472">Membrane</keyword>
<comment type="caution">
    <text evidence="3">The sequence shown here is derived from an EMBL/GenBank/DDBJ whole genome shotgun (WGS) entry which is preliminary data.</text>
</comment>
<organism evidence="3 4">
    <name type="scientific">OM182 bacterium MED-G28</name>
    <dbReference type="NCBI Taxonomy" id="1986256"/>
    <lineage>
        <taxon>Bacteria</taxon>
        <taxon>Pseudomonadati</taxon>
        <taxon>Pseudomonadota</taxon>
        <taxon>Gammaproteobacteria</taxon>
        <taxon>OMG group</taxon>
        <taxon>OM182 clade</taxon>
    </lineage>
</organism>
<proteinExistence type="predicted"/>
<name>A0A2A5WC26_9GAMM</name>
<keyword evidence="2" id="KW-0812">Transmembrane</keyword>
<sequence length="192" mass="21451">MNWDAIGAIGEVIGALAVVTTLLILLIQVRQNNKSMIEANALQKAAAISKHAESIGIWRSQFIQSRDTMTLWLAMRDGKELDRVDVARFDNIWVNFINTQRSNFVSANVVKEKGLAAQAARSVAVELSSSPYFLESWNNTKPWHLLASPEFVEAVDSEFSNASRNKDQHMHPGSRNRAIHHPKSNESQGVEK</sequence>